<dbReference type="Gene3D" id="3.40.1080.20">
    <property type="entry name" value="Acetyl-CoA hydrolase/transferase C-terminal domain"/>
    <property type="match status" value="1"/>
</dbReference>
<organism evidence="3 4">
    <name type="scientific">Paragonimus heterotremus</name>
    <dbReference type="NCBI Taxonomy" id="100268"/>
    <lineage>
        <taxon>Eukaryota</taxon>
        <taxon>Metazoa</taxon>
        <taxon>Spiralia</taxon>
        <taxon>Lophotrochozoa</taxon>
        <taxon>Platyhelminthes</taxon>
        <taxon>Trematoda</taxon>
        <taxon>Digenea</taxon>
        <taxon>Plagiorchiida</taxon>
        <taxon>Troglotremata</taxon>
        <taxon>Troglotrematidae</taxon>
        <taxon>Paragonimus</taxon>
    </lineage>
</organism>
<proteinExistence type="predicted"/>
<feature type="domain" description="Acetyl-CoA hydrolase/transferase C-terminal" evidence="2">
    <location>
        <begin position="94"/>
        <end position="248"/>
    </location>
</feature>
<dbReference type="AlphaFoldDB" id="A0A8J4WI76"/>
<dbReference type="GO" id="GO:0008775">
    <property type="term" value="F:acetate CoA-transferase activity"/>
    <property type="evidence" value="ECO:0007669"/>
    <property type="project" value="InterPro"/>
</dbReference>
<evidence type="ECO:0000313" key="4">
    <source>
        <dbReference type="Proteomes" id="UP000748531"/>
    </source>
</evidence>
<sequence length="259" mass="28596">MVPNSEQTWIKLNPFWMLMWLRLLRHVRWMWELLKSGIGAIPDAVLAKLTNHRHLGVHTEMFSDGVVSLVQVGAITNAYKKMRPGKLVSSFVVGTKKVFDFLDDNPLVDMCDVQWVNSPVVIAQNPRPVAINSCIEIDLTGQVSSDSIGTAIYSGFGGQVDFLRGAALSLDGEGKPIIAVPSTTKRGESKIVPHLKLGGGVVTTRAHVHYVVTEFGIAYLFGRNLRQRAHALIQIAHPDHRESLEKAAFEVLKVMPSPD</sequence>
<dbReference type="InterPro" id="IPR038460">
    <property type="entry name" value="AcetylCoA_hyd_C_sf"/>
</dbReference>
<keyword evidence="3" id="KW-0808">Transferase</keyword>
<dbReference type="PANTHER" id="PTHR21432">
    <property type="entry name" value="ACETYL-COA HYDROLASE-RELATED"/>
    <property type="match status" value="1"/>
</dbReference>
<dbReference type="Pfam" id="PF13336">
    <property type="entry name" value="AcetylCoA_hyd_C"/>
    <property type="match status" value="1"/>
</dbReference>
<accession>A0A8J4WI76</accession>
<dbReference type="GO" id="GO:0005739">
    <property type="term" value="C:mitochondrion"/>
    <property type="evidence" value="ECO:0007669"/>
    <property type="project" value="TreeGrafter"/>
</dbReference>
<dbReference type="InterPro" id="IPR026888">
    <property type="entry name" value="AcetylCoA_hyd_C"/>
</dbReference>
<comment type="caution">
    <text evidence="3">The sequence shown here is derived from an EMBL/GenBank/DDBJ whole genome shotgun (WGS) entry which is preliminary data.</text>
</comment>
<feature type="chain" id="PRO_5035304853" evidence="1">
    <location>
        <begin position="30"/>
        <end position="259"/>
    </location>
</feature>
<evidence type="ECO:0000256" key="1">
    <source>
        <dbReference type="SAM" id="SignalP"/>
    </source>
</evidence>
<dbReference type="InterPro" id="IPR046433">
    <property type="entry name" value="ActCoA_hydro"/>
</dbReference>
<feature type="signal peptide" evidence="1">
    <location>
        <begin position="1"/>
        <end position="29"/>
    </location>
</feature>
<dbReference type="Gene3D" id="3.30.750.70">
    <property type="entry name" value="4-hydroxybutyrate coenzyme like domains"/>
    <property type="match status" value="1"/>
</dbReference>
<gene>
    <name evidence="3" type="ORF">PHET_03173</name>
</gene>
<reference evidence="3" key="1">
    <citation type="submission" date="2019-05" db="EMBL/GenBank/DDBJ databases">
        <title>Annotation for the trematode Paragonimus heterotremus.</title>
        <authorList>
            <person name="Choi Y.-J."/>
        </authorList>
    </citation>
    <scope>NUCLEOTIDE SEQUENCE</scope>
    <source>
        <strain evidence="3">LC</strain>
    </source>
</reference>
<keyword evidence="1" id="KW-0732">Signal</keyword>
<dbReference type="EMBL" id="LUCH01001255">
    <property type="protein sequence ID" value="KAF5403388.1"/>
    <property type="molecule type" value="Genomic_DNA"/>
</dbReference>
<dbReference type="InterPro" id="IPR037171">
    <property type="entry name" value="NagB/RpiA_transferase-like"/>
</dbReference>
<name>A0A8J4WI76_9TREM</name>
<dbReference type="PANTHER" id="PTHR21432:SF20">
    <property type="entry name" value="ACETYL-COA HYDROLASE"/>
    <property type="match status" value="1"/>
</dbReference>
<evidence type="ECO:0000313" key="3">
    <source>
        <dbReference type="EMBL" id="KAF5403388.1"/>
    </source>
</evidence>
<dbReference type="GO" id="GO:0006083">
    <property type="term" value="P:acetate metabolic process"/>
    <property type="evidence" value="ECO:0007669"/>
    <property type="project" value="InterPro"/>
</dbReference>
<protein>
    <submittedName>
        <fullName evidence="3">4-hydroxybutyrate coenzyme A transferase</fullName>
    </submittedName>
</protein>
<dbReference type="Proteomes" id="UP000748531">
    <property type="component" value="Unassembled WGS sequence"/>
</dbReference>
<dbReference type="OrthoDB" id="10250396at2759"/>
<keyword evidence="4" id="KW-1185">Reference proteome</keyword>
<evidence type="ECO:0000259" key="2">
    <source>
        <dbReference type="Pfam" id="PF13336"/>
    </source>
</evidence>
<dbReference type="SUPFAM" id="SSF100950">
    <property type="entry name" value="NagB/RpiA/CoA transferase-like"/>
    <property type="match status" value="1"/>
</dbReference>